<dbReference type="Pfam" id="PF00291">
    <property type="entry name" value="PALP"/>
    <property type="match status" value="1"/>
</dbReference>
<evidence type="ECO:0000256" key="1">
    <source>
        <dbReference type="ARBA" id="ARBA00001933"/>
    </source>
</evidence>
<dbReference type="HOGENOM" id="CLU_015170_3_1_9"/>
<dbReference type="Gene3D" id="3.40.50.1100">
    <property type="match status" value="2"/>
</dbReference>
<evidence type="ECO:0000256" key="3">
    <source>
        <dbReference type="ARBA" id="ARBA00022898"/>
    </source>
</evidence>
<evidence type="ECO:0000259" key="7">
    <source>
        <dbReference type="Pfam" id="PF14821"/>
    </source>
</evidence>
<sequence>MYTMDYFSTRGGAERVSSAAAILKGLASDGGLFVPASFPQMPLSAIEELAGLSYEERAVRILRLFLTDYTEEEIEGCVRRAYSHTFDDVRRAPVTSVGELEVLELWHGPTSAFKDMALQLLPQLMSTARVKQGEKDTILILVATSGDTGKAALEGFADAEGIRIMVFYPDGGVSPIQGLQMVTQAGENVRVVAVRGNFDDAQRGVKEIFGDAAMAAELAAAHTKLSSANSINWGRLVPQIVYYFSAYADLLAAQKIQAGDAVNFTVPTGNFGNILAGYYAKRMGLPVGKLVCASNENNVLTDFLRRGIYDRRRPFYQTMSPSMDILVSSNLERLLYHLTEDTAQVAAWMRELAENGTYDASGLLPVLRENFWAAFTSDMMTEEEIRIVCERTSYTLDTHTAVAYRVAEDYRCETGDMRPMIVLSTASPYKFGASVLQALGKDTDGLDEFTLMERLQKHSGMPIPTRLAALRTAPVRHKEVCEKDGMRDAVLDFARSV</sequence>
<evidence type="ECO:0000256" key="5">
    <source>
        <dbReference type="PIRSR" id="PIRSR604450-51"/>
    </source>
</evidence>
<dbReference type="AlphaFoldDB" id="C4V3Z2"/>
<dbReference type="EC" id="4.2.3.1" evidence="4"/>
<dbReference type="NCBIfam" id="TIGR00260">
    <property type="entry name" value="thrC"/>
    <property type="match status" value="1"/>
</dbReference>
<dbReference type="InterPro" id="IPR029144">
    <property type="entry name" value="Thr_synth_N"/>
</dbReference>
<feature type="domain" description="Threonine synthase N-terminal" evidence="7">
    <location>
        <begin position="6"/>
        <end position="82"/>
    </location>
</feature>
<dbReference type="InterPro" id="IPR001926">
    <property type="entry name" value="TrpB-like_PALP"/>
</dbReference>
<dbReference type="RefSeq" id="WP_006689970.1">
    <property type="nucleotide sequence ID" value="NZ_GG694006.1"/>
</dbReference>
<dbReference type="GO" id="GO:0005737">
    <property type="term" value="C:cytoplasm"/>
    <property type="evidence" value="ECO:0007669"/>
    <property type="project" value="TreeGrafter"/>
</dbReference>
<reference evidence="8 9" key="1">
    <citation type="submission" date="2009-04" db="EMBL/GenBank/DDBJ databases">
        <authorList>
            <person name="Qin X."/>
            <person name="Bachman B."/>
            <person name="Battles P."/>
            <person name="Bell A."/>
            <person name="Bess C."/>
            <person name="Bickham C."/>
            <person name="Chaboub L."/>
            <person name="Chen D."/>
            <person name="Coyle M."/>
            <person name="Deiros D.R."/>
            <person name="Dinh H."/>
            <person name="Forbes L."/>
            <person name="Fowler G."/>
            <person name="Francisco L."/>
            <person name="Fu Q."/>
            <person name="Gubbala S."/>
            <person name="Hale W."/>
            <person name="Han Y."/>
            <person name="Hemphill L."/>
            <person name="Highlander S.K."/>
            <person name="Hirani K."/>
            <person name="Hogues M."/>
            <person name="Jackson L."/>
            <person name="Jakkamsetti A."/>
            <person name="Javaid M."/>
            <person name="Jiang H."/>
            <person name="Korchina V."/>
            <person name="Kovar C."/>
            <person name="Lara F."/>
            <person name="Lee S."/>
            <person name="Mata R."/>
            <person name="Mathew T."/>
            <person name="Moen C."/>
            <person name="Morales K."/>
            <person name="Munidasa M."/>
            <person name="Nazareth L."/>
            <person name="Ngo R."/>
            <person name="Nguyen L."/>
            <person name="Okwuonu G."/>
            <person name="Ongeri F."/>
            <person name="Patil S."/>
            <person name="Petrosino J."/>
            <person name="Pham C."/>
            <person name="Pham P."/>
            <person name="Pu L.-L."/>
            <person name="Puazo M."/>
            <person name="Raj R."/>
            <person name="Reid J."/>
            <person name="Rouhana J."/>
            <person name="Saada N."/>
            <person name="Shang Y."/>
            <person name="Simmons D."/>
            <person name="Thornton R."/>
            <person name="Warren J."/>
            <person name="Weissenberger G."/>
            <person name="Zhang J."/>
            <person name="Zhang L."/>
            <person name="Zhou C."/>
            <person name="Zhu D."/>
            <person name="Muzny D."/>
            <person name="Worley K."/>
            <person name="Gibbs R."/>
        </authorList>
    </citation>
    <scope>NUCLEOTIDE SEQUENCE [LARGE SCALE GENOMIC DNA]</scope>
    <source>
        <strain evidence="8 9">ATCC 43531</strain>
    </source>
</reference>
<evidence type="ECO:0000256" key="2">
    <source>
        <dbReference type="ARBA" id="ARBA00005517"/>
    </source>
</evidence>
<evidence type="ECO:0000313" key="8">
    <source>
        <dbReference type="EMBL" id="EEQ48256.1"/>
    </source>
</evidence>
<dbReference type="Gene3D" id="3.90.1380.10">
    <property type="entry name" value="Threonine synthase, N-terminal domain"/>
    <property type="match status" value="1"/>
</dbReference>
<keyword evidence="3 5" id="KW-0663">Pyridoxal phosphate</keyword>
<name>C4V3Z2_9FIRM</name>
<dbReference type="eggNOG" id="COG0498">
    <property type="taxonomic scope" value="Bacteria"/>
</dbReference>
<organism evidence="8 9">
    <name type="scientific">Selenomonas flueggei ATCC 43531</name>
    <dbReference type="NCBI Taxonomy" id="638302"/>
    <lineage>
        <taxon>Bacteria</taxon>
        <taxon>Bacillati</taxon>
        <taxon>Bacillota</taxon>
        <taxon>Negativicutes</taxon>
        <taxon>Selenomonadales</taxon>
        <taxon>Selenomonadaceae</taxon>
        <taxon>Selenomonas</taxon>
    </lineage>
</organism>
<dbReference type="InterPro" id="IPR004450">
    <property type="entry name" value="Thr_synthase-like"/>
</dbReference>
<dbReference type="InterPro" id="IPR037158">
    <property type="entry name" value="Thr_synth_N_sf"/>
</dbReference>
<dbReference type="STRING" id="638302.HMPREF0908_1236"/>
<accession>C4V3Z2</accession>
<dbReference type="GO" id="GO:0004795">
    <property type="term" value="F:threonine synthase activity"/>
    <property type="evidence" value="ECO:0007669"/>
    <property type="project" value="UniProtKB-UniRule"/>
</dbReference>
<dbReference type="PANTHER" id="PTHR43515:SF1">
    <property type="entry name" value="THREONINE SYNTHASE-LIKE 1"/>
    <property type="match status" value="1"/>
</dbReference>
<dbReference type="EMBL" id="ACLA01000020">
    <property type="protein sequence ID" value="EEQ48256.1"/>
    <property type="molecule type" value="Genomic_DNA"/>
</dbReference>
<protein>
    <recommendedName>
        <fullName evidence="4">Threonine synthase</fullName>
        <ecNumber evidence="4">4.2.3.1</ecNumber>
    </recommendedName>
</protein>
<proteinExistence type="inferred from homology"/>
<evidence type="ECO:0000259" key="6">
    <source>
        <dbReference type="Pfam" id="PF00291"/>
    </source>
</evidence>
<comment type="cofactor">
    <cofactor evidence="1 5">
        <name>pyridoxal 5'-phosphate</name>
        <dbReference type="ChEBI" id="CHEBI:597326"/>
    </cofactor>
</comment>
<dbReference type="GO" id="GO:0009088">
    <property type="term" value="P:threonine biosynthetic process"/>
    <property type="evidence" value="ECO:0007669"/>
    <property type="project" value="UniProtKB-UniRule"/>
</dbReference>
<gene>
    <name evidence="8" type="primary">thrC</name>
    <name evidence="8" type="ORF">HMPREF0908_1236</name>
</gene>
<keyword evidence="8" id="KW-0456">Lyase</keyword>
<dbReference type="PANTHER" id="PTHR43515">
    <property type="entry name" value="THREONINE SYNTHASE-LIKE 1"/>
    <property type="match status" value="1"/>
</dbReference>
<evidence type="ECO:0000256" key="4">
    <source>
        <dbReference type="NCBIfam" id="TIGR00260"/>
    </source>
</evidence>
<evidence type="ECO:0000313" key="9">
    <source>
        <dbReference type="Proteomes" id="UP000005309"/>
    </source>
</evidence>
<comment type="similarity">
    <text evidence="2">Belongs to the threonine synthase family.</text>
</comment>
<comment type="caution">
    <text evidence="8">The sequence shown here is derived from an EMBL/GenBank/DDBJ whole genome shotgun (WGS) entry which is preliminary data.</text>
</comment>
<feature type="domain" description="Tryptophan synthase beta chain-like PALP" evidence="6">
    <location>
        <begin position="106"/>
        <end position="355"/>
    </location>
</feature>
<feature type="modified residue" description="N6-(pyridoxal phosphate)lysine" evidence="5">
    <location>
        <position position="114"/>
    </location>
</feature>
<dbReference type="SUPFAM" id="SSF53686">
    <property type="entry name" value="Tryptophan synthase beta subunit-like PLP-dependent enzymes"/>
    <property type="match status" value="1"/>
</dbReference>
<dbReference type="Pfam" id="PF24857">
    <property type="entry name" value="THR4_C"/>
    <property type="match status" value="1"/>
</dbReference>
<dbReference type="Pfam" id="PF14821">
    <property type="entry name" value="Thr_synth_N"/>
    <property type="match status" value="1"/>
</dbReference>
<dbReference type="CDD" id="cd01560">
    <property type="entry name" value="Thr-synth_2"/>
    <property type="match status" value="1"/>
</dbReference>
<dbReference type="Proteomes" id="UP000005309">
    <property type="component" value="Unassembled WGS sequence"/>
</dbReference>
<dbReference type="InterPro" id="IPR036052">
    <property type="entry name" value="TrpB-like_PALP_sf"/>
</dbReference>
<keyword evidence="9" id="KW-1185">Reference proteome</keyword>